<dbReference type="EMBL" id="CP045643">
    <property type="protein sequence ID" value="QFZ74530.1"/>
    <property type="molecule type" value="Genomic_DNA"/>
</dbReference>
<dbReference type="KEGG" id="sfy:GFH48_15785"/>
<evidence type="ECO:0000256" key="1">
    <source>
        <dbReference type="SAM" id="MobiDB-lite"/>
    </source>
</evidence>
<organism evidence="2 3">
    <name type="scientific">Streptomyces fagopyri</name>
    <dbReference type="NCBI Taxonomy" id="2662397"/>
    <lineage>
        <taxon>Bacteria</taxon>
        <taxon>Bacillati</taxon>
        <taxon>Actinomycetota</taxon>
        <taxon>Actinomycetes</taxon>
        <taxon>Kitasatosporales</taxon>
        <taxon>Streptomycetaceae</taxon>
        <taxon>Streptomyces</taxon>
    </lineage>
</organism>
<reference evidence="2 3" key="1">
    <citation type="submission" date="2019-10" db="EMBL/GenBank/DDBJ databases">
        <title>A novel species.</title>
        <authorList>
            <person name="Gao J."/>
        </authorList>
    </citation>
    <scope>NUCLEOTIDE SEQUENCE [LARGE SCALE GENOMIC DNA]</scope>
    <source>
        <strain evidence="2 3">QMT-28</strain>
    </source>
</reference>
<evidence type="ECO:0000313" key="3">
    <source>
        <dbReference type="Proteomes" id="UP000326179"/>
    </source>
</evidence>
<gene>
    <name evidence="2" type="ORF">GFH48_15785</name>
</gene>
<dbReference type="Proteomes" id="UP000326179">
    <property type="component" value="Chromosome"/>
</dbReference>
<evidence type="ECO:0000313" key="2">
    <source>
        <dbReference type="EMBL" id="QFZ74530.1"/>
    </source>
</evidence>
<sequence length="84" mass="9002">MRSGSDEGDLDRSTATLRGPGTGPPLRPCCDRTVGLVQRASRADGPVPSAEIRHPWFGRRPAWLMPSNAHGHARACDHAFVNSG</sequence>
<proteinExistence type="predicted"/>
<accession>A0A5Q0LBV8</accession>
<feature type="region of interest" description="Disordered" evidence="1">
    <location>
        <begin position="1"/>
        <end position="29"/>
    </location>
</feature>
<protein>
    <submittedName>
        <fullName evidence="2">Uncharacterized protein</fullName>
    </submittedName>
</protein>
<keyword evidence="3" id="KW-1185">Reference proteome</keyword>
<dbReference type="AlphaFoldDB" id="A0A5Q0LBV8"/>
<name>A0A5Q0LBV8_9ACTN</name>